<sequence>MASSPLNKLLIIIVFIFLSSPAFLSSLTSSPTISSLQQLSPEIAPLLPSPGKALPSDDGAGTIPSSPSPPDPDPSDDSSYPDPLAFAPLASPPVSSPAPPSYPSVGMLLLSIIISSASLRLRALVAALL</sequence>
<dbReference type="InterPro" id="IPR039346">
    <property type="entry name" value="AGP25/26"/>
</dbReference>
<evidence type="ECO:0000256" key="2">
    <source>
        <dbReference type="SAM" id="SignalP"/>
    </source>
</evidence>
<dbReference type="Proteomes" id="UP000467841">
    <property type="component" value="Unassembled WGS sequence"/>
</dbReference>
<feature type="signal peptide" evidence="2">
    <location>
        <begin position="1"/>
        <end position="26"/>
    </location>
</feature>
<gene>
    <name evidence="3" type="ORF">MERR_LOCUS49138</name>
</gene>
<keyword evidence="4" id="KW-1185">Reference proteome</keyword>
<keyword evidence="2" id="KW-0732">Signal</keyword>
<name>A0A6D2L5H8_9BRAS</name>
<dbReference type="EMBL" id="CACVBM020001906">
    <property type="protein sequence ID" value="CAA7061902.1"/>
    <property type="molecule type" value="Genomic_DNA"/>
</dbReference>
<accession>A0A6D2L5H8</accession>
<evidence type="ECO:0008006" key="5">
    <source>
        <dbReference type="Google" id="ProtNLM"/>
    </source>
</evidence>
<feature type="chain" id="PRO_5025686749" description="Classical arabinogalactan protein 25" evidence="2">
    <location>
        <begin position="27"/>
        <end position="129"/>
    </location>
</feature>
<organism evidence="3 4">
    <name type="scientific">Microthlaspi erraticum</name>
    <dbReference type="NCBI Taxonomy" id="1685480"/>
    <lineage>
        <taxon>Eukaryota</taxon>
        <taxon>Viridiplantae</taxon>
        <taxon>Streptophyta</taxon>
        <taxon>Embryophyta</taxon>
        <taxon>Tracheophyta</taxon>
        <taxon>Spermatophyta</taxon>
        <taxon>Magnoliopsida</taxon>
        <taxon>eudicotyledons</taxon>
        <taxon>Gunneridae</taxon>
        <taxon>Pentapetalae</taxon>
        <taxon>rosids</taxon>
        <taxon>malvids</taxon>
        <taxon>Brassicales</taxon>
        <taxon>Brassicaceae</taxon>
        <taxon>Coluteocarpeae</taxon>
        <taxon>Microthlaspi</taxon>
    </lineage>
</organism>
<comment type="caution">
    <text evidence="3">The sequence shown here is derived from an EMBL/GenBank/DDBJ whole genome shotgun (WGS) entry which is preliminary data.</text>
</comment>
<reference evidence="3" key="1">
    <citation type="submission" date="2020-01" db="EMBL/GenBank/DDBJ databases">
        <authorList>
            <person name="Mishra B."/>
        </authorList>
    </citation>
    <scope>NUCLEOTIDE SEQUENCE [LARGE SCALE GENOMIC DNA]</scope>
</reference>
<evidence type="ECO:0000313" key="3">
    <source>
        <dbReference type="EMBL" id="CAA7061902.1"/>
    </source>
</evidence>
<feature type="compositionally biased region" description="Pro residues" evidence="1">
    <location>
        <begin position="90"/>
        <end position="99"/>
    </location>
</feature>
<evidence type="ECO:0000313" key="4">
    <source>
        <dbReference type="Proteomes" id="UP000467841"/>
    </source>
</evidence>
<dbReference type="PANTHER" id="PTHR35725">
    <property type="entry name" value="CLASSICAL ARABINOGALACTAN PROTEIN 26"/>
    <property type="match status" value="1"/>
</dbReference>
<feature type="compositionally biased region" description="Low complexity" evidence="1">
    <location>
        <begin position="77"/>
        <end position="89"/>
    </location>
</feature>
<feature type="region of interest" description="Disordered" evidence="1">
    <location>
        <begin position="44"/>
        <end position="99"/>
    </location>
</feature>
<dbReference type="AlphaFoldDB" id="A0A6D2L5H8"/>
<protein>
    <recommendedName>
        <fullName evidence="5">Classical arabinogalactan protein 25</fullName>
    </recommendedName>
</protein>
<dbReference type="PANTHER" id="PTHR35725:SF3">
    <property type="entry name" value="CLASSICAL ARABINOGALACTAN PROTEIN 25"/>
    <property type="match status" value="1"/>
</dbReference>
<proteinExistence type="predicted"/>
<evidence type="ECO:0000256" key="1">
    <source>
        <dbReference type="SAM" id="MobiDB-lite"/>
    </source>
</evidence>